<evidence type="ECO:0000313" key="10">
    <source>
        <dbReference type="Proteomes" id="UP000008524"/>
    </source>
</evidence>
<dbReference type="PaxDb" id="5691-AAZ13067"/>
<evidence type="ECO:0000259" key="7">
    <source>
        <dbReference type="PROSITE" id="PS51195"/>
    </source>
</evidence>
<feature type="compositionally biased region" description="Low complexity" evidence="6">
    <location>
        <begin position="636"/>
        <end position="647"/>
    </location>
</feature>
<proteinExistence type="predicted"/>
<reference evidence="8" key="3">
    <citation type="submission" date="2005-04" db="EMBL/GenBank/DDBJ databases">
        <title>.</title>
        <authorList>
            <person name="Ghedin E."/>
            <person name="Blandin G."/>
            <person name="Bartholomeu D."/>
            <person name="Caler E."/>
            <person name="Haas B."/>
            <person name="Hannick L."/>
            <person name="Shallom J."/>
            <person name="Hou L."/>
            <person name="Djikeng A."/>
            <person name="Feldblyum T."/>
            <person name="Hostetler J."/>
            <person name="Johnson J."/>
            <person name="Jones K."/>
            <person name="Koo H.L."/>
            <person name="Larkin C."/>
            <person name="Pai G."/>
            <person name="Peterson J."/>
            <person name="Khalak H.G."/>
            <person name="Salzberg S."/>
            <person name="Simpson A.J."/>
            <person name="Tallon L."/>
            <person name="Van Aken S."/>
            <person name="Wanless D."/>
            <person name="White O."/>
            <person name="Wortman J."/>
            <person name="Fraser C.M."/>
            <person name="El-Sayed N.M.A."/>
        </authorList>
    </citation>
    <scope>NUCLEOTIDE SEQUENCE</scope>
    <source>
        <strain evidence="8">GUTat10.1</strain>
    </source>
</reference>
<reference evidence="9" key="4">
    <citation type="submission" date="2005-04" db="EMBL/GenBank/DDBJ databases">
        <title>Sequencing, closure, and annotation of Trypanosoma brucei chromosomes 2 through 8.</title>
        <authorList>
            <person name="Ghedin E."/>
            <person name="Blandin G."/>
            <person name="Bartholomeu D."/>
            <person name="Caler E."/>
            <person name="Haas B."/>
            <person name="Hannick L."/>
            <person name="Shallom J."/>
            <person name="Hou L."/>
            <person name="Djikeng A."/>
            <person name="Feldblyum T."/>
            <person name="Hostetler J."/>
            <person name="Johnson J."/>
            <person name="Jones K."/>
            <person name="Koo H.L."/>
            <person name="Larkin C."/>
            <person name="Pai G."/>
            <person name="Peterson J."/>
            <person name="Khalak H.G."/>
            <person name="Salzberg S."/>
            <person name="Simpson A.J."/>
            <person name="Tallon L."/>
            <person name="Van Aken S."/>
            <person name="Wanless D."/>
            <person name="White O."/>
            <person name="Wortman J."/>
            <person name="Fraser C.M."/>
            <person name="El-Sayed N.M.A."/>
        </authorList>
    </citation>
    <scope>NUCLEOTIDE SEQUENCE</scope>
    <source>
        <strain evidence="9">927/4 GUTat10.1</strain>
    </source>
</reference>
<dbReference type="GO" id="GO:0005524">
    <property type="term" value="F:ATP binding"/>
    <property type="evidence" value="ECO:0007669"/>
    <property type="project" value="UniProtKB-KW"/>
</dbReference>
<dbReference type="OrthoDB" id="273669at2759"/>
<dbReference type="GO" id="GO:0005737">
    <property type="term" value="C:cytoplasm"/>
    <property type="evidence" value="ECO:0006056"/>
    <property type="project" value="Others"/>
</dbReference>
<reference evidence="9" key="1">
    <citation type="journal article" date="2005" name="Science">
        <title>Comparative genomics of trypanosomatid parasitic protozoa.</title>
        <authorList>
            <person name="El-Sayed N.M."/>
            <person name="Myler P.J."/>
            <person name="Blandin G."/>
            <person name="Berriman M."/>
            <person name="Crabtree J."/>
            <person name="Aggarwal G."/>
            <person name="Caler E."/>
            <person name="Renauld H."/>
            <person name="Worthey E.A."/>
            <person name="Hertz-Fowler C."/>
            <person name="Ghedin E."/>
            <person name="Peacock C."/>
            <person name="Bartholomeu D.C."/>
            <person name="Haas B.J."/>
            <person name="Tran A.N."/>
            <person name="Wortman J.R."/>
            <person name="Alsmark U.C."/>
            <person name="Angiuoli S."/>
            <person name="Anupama A."/>
            <person name="Badger J."/>
            <person name="Bringaud F."/>
            <person name="Cadag E."/>
            <person name="Carlton J.M."/>
            <person name="Cerqueira G.C."/>
            <person name="Creasy T."/>
            <person name="Delcher A.L."/>
            <person name="Djikeng A."/>
            <person name="Embley T.M."/>
            <person name="Hauser C."/>
            <person name="Ivens A.C."/>
            <person name="Kummerfeld S.K."/>
            <person name="Pereira-Leal J.B."/>
            <person name="Nilsson D."/>
            <person name="Peterson J."/>
            <person name="Salzberg S.L."/>
            <person name="Shallom J."/>
            <person name="Silva J.C."/>
            <person name="Sundaram J."/>
            <person name="Westenberger S."/>
            <person name="White O."/>
            <person name="Melville S.E."/>
            <person name="Donelson J.E."/>
            <person name="Andersson B."/>
            <person name="Stuart K.D."/>
            <person name="Hall N."/>
        </authorList>
    </citation>
    <scope>NUCLEOTIDE SEQUENCE</scope>
    <source>
        <strain evidence="9">927/4 GUTat10.1</strain>
    </source>
</reference>
<dbReference type="PROSITE" id="PS51195">
    <property type="entry name" value="Q_MOTIF"/>
    <property type="match status" value="1"/>
</dbReference>
<keyword evidence="4" id="KW-0067">ATP-binding</keyword>
<accession>Q57W71</accession>
<dbReference type="Proteomes" id="UP000008524">
    <property type="component" value="Chromosome 8"/>
</dbReference>
<organism evidence="8 10">
    <name type="scientific">Trypanosoma brucei brucei (strain 927/4 GUTat10.1)</name>
    <dbReference type="NCBI Taxonomy" id="185431"/>
    <lineage>
        <taxon>Eukaryota</taxon>
        <taxon>Discoba</taxon>
        <taxon>Euglenozoa</taxon>
        <taxon>Kinetoplastea</taxon>
        <taxon>Metakinetoplastina</taxon>
        <taxon>Trypanosomatida</taxon>
        <taxon>Trypanosomatidae</taxon>
        <taxon>Trypanosoma</taxon>
    </lineage>
</organism>
<evidence type="ECO:0000256" key="1">
    <source>
        <dbReference type="ARBA" id="ARBA00022741"/>
    </source>
</evidence>
<dbReference type="GO" id="GO:0016787">
    <property type="term" value="F:hydrolase activity"/>
    <property type="evidence" value="ECO:0007669"/>
    <property type="project" value="UniProtKB-KW"/>
</dbReference>
<evidence type="ECO:0000256" key="3">
    <source>
        <dbReference type="ARBA" id="ARBA00022806"/>
    </source>
</evidence>
<accession>D6XL37</accession>
<dbReference type="GO" id="GO:0003724">
    <property type="term" value="F:RNA helicase activity"/>
    <property type="evidence" value="ECO:0007669"/>
    <property type="project" value="InterPro"/>
</dbReference>
<keyword evidence="1" id="KW-0547">Nucleotide-binding</keyword>
<dbReference type="AlphaFoldDB" id="Q57W71"/>
<feature type="region of interest" description="Disordered" evidence="6">
    <location>
        <begin position="207"/>
        <end position="232"/>
    </location>
</feature>
<evidence type="ECO:0000313" key="9">
    <source>
        <dbReference type="EMBL" id="AAZ13067.1"/>
    </source>
</evidence>
<dbReference type="eggNOG" id="ENOG502S6A8">
    <property type="taxonomic scope" value="Eukaryota"/>
</dbReference>
<evidence type="ECO:0000256" key="4">
    <source>
        <dbReference type="ARBA" id="ARBA00022840"/>
    </source>
</evidence>
<dbReference type="Gene3D" id="3.40.50.300">
    <property type="entry name" value="P-loop containing nucleotide triphosphate hydrolases"/>
    <property type="match status" value="1"/>
</dbReference>
<feature type="domain" description="DEAD-box RNA helicase Q" evidence="7">
    <location>
        <begin position="80"/>
        <end position="107"/>
    </location>
</feature>
<sequence length="678" mass="74303">MPLSAGSGHRNVVYFRCCVNSPSDKVSSCSDIFFSPPPPFPPFCCELLITPHSGCCVFPNFCVFFFVLLNVLSKRMETKRSFDSLGIHPTLVEALRRAGVRPTPFQARVLENTTTDLADIIVDARAVSGESSSGVSAAEGATNAQPTVSERNNLMMIFVAHCVLSSRDSARHIGLVLANNKENAGRLQKCVANLAARCGITVETMTNEGQKPQLPSAEGDERECSSNGGKQTDGEGEYRIIIATMRALHSWDKALFAPVVTFAVEDASRSFDPPLDDVLRLLTQPNKTGQGQSNRTGSPLPSPGAPAFVPNIFLMCLASPVSLKQSIRYRLNRKNRRYYHIQTPSESHPPSPSPSAGVGDATQDPASEQLHVPPSTTPPASTQVLYLLYIDENDRMELLQRVLKMYAGRRTLLLTHHKEIRQLHQKVIKWDMYNTTGEAGGNGGGSIKATEYVHCMQRTDTPERQESTVMAFIRESTSGNRGGAGNKKSVPPTLLIGWDTFTAIDLVDVDVVIQYYPPQKSITRQECVGFVQVLHTTTDPKVGGRCHRTTLITFLSTSDFTLAAFFMEQYGLRGHILNVTPSHHHFERCLRNSAGVLEYKLRKQCESLHDEGSESNGTAQCSIPFSRPRSRRRGNGNRNAGSNNGVGTNASTQANMNAAPSTSNSDTETRRPLGRHRG</sequence>
<dbReference type="GeneID" id="3659301"/>
<keyword evidence="2" id="KW-0378">Hydrolase</keyword>
<protein>
    <recommendedName>
        <fullName evidence="7">DEAD-box RNA helicase Q domain-containing protein</fullName>
    </recommendedName>
</protein>
<feature type="region of interest" description="Disordered" evidence="6">
    <location>
        <begin position="342"/>
        <end position="378"/>
    </location>
</feature>
<dbReference type="RefSeq" id="XP_847133.1">
    <property type="nucleotide sequence ID" value="XM_842040.1"/>
</dbReference>
<dbReference type="OMA" id="QTIAKWG"/>
<feature type="compositionally biased region" description="Polar residues" evidence="6">
    <location>
        <begin position="614"/>
        <end position="623"/>
    </location>
</feature>
<evidence type="ECO:0000313" key="8">
    <source>
        <dbReference type="EMBL" id="AAX70148.1"/>
    </source>
</evidence>
<dbReference type="KEGG" id="tbr:Tb927.8.3020"/>
<dbReference type="EMBL" id="AC159431">
    <property type="protein sequence ID" value="AAX70148.1"/>
    <property type="molecule type" value="Genomic_DNA"/>
</dbReference>
<keyword evidence="3" id="KW-0347">Helicase</keyword>
<gene>
    <name evidence="9" type="primary">Tb08.28F14.440</name>
    <name evidence="8" type="ORF">Tb927.8.3020</name>
</gene>
<dbReference type="InterPro" id="IPR014014">
    <property type="entry name" value="RNA_helicase_DEAD_Q_motif"/>
</dbReference>
<feature type="short sequence motif" description="Q motif" evidence="5">
    <location>
        <begin position="80"/>
        <end position="107"/>
    </location>
</feature>
<dbReference type="InParanoid" id="Q57W71"/>
<name>Q57W71_TRYB2</name>
<evidence type="ECO:0000256" key="5">
    <source>
        <dbReference type="PROSITE-ProRule" id="PRU00552"/>
    </source>
</evidence>
<keyword evidence="10" id="KW-1185">Reference proteome</keyword>
<feature type="compositionally biased region" description="Polar residues" evidence="6">
    <location>
        <begin position="648"/>
        <end position="666"/>
    </location>
</feature>
<feature type="region of interest" description="Disordered" evidence="6">
    <location>
        <begin position="609"/>
        <end position="678"/>
    </location>
</feature>
<evidence type="ECO:0000256" key="2">
    <source>
        <dbReference type="ARBA" id="ARBA00022801"/>
    </source>
</evidence>
<reference evidence="9 10" key="2">
    <citation type="journal article" date="2005" name="Science">
        <title>The genome of the African trypanosome Trypanosoma brucei.</title>
        <authorList>
            <person name="Berriman M."/>
            <person name="Ghedin E."/>
            <person name="Hertz-Fowler C."/>
            <person name="Blandin G."/>
            <person name="Renauld H."/>
            <person name="Bartholomeu D.C."/>
            <person name="Lennard N.J."/>
            <person name="Caler E."/>
            <person name="Hamlin N.E."/>
            <person name="Haas B."/>
            <person name="Bohme U."/>
            <person name="Hannick L."/>
            <person name="Aslett M.A."/>
            <person name="Shallom J."/>
            <person name="Marcello L."/>
            <person name="Hou L."/>
            <person name="Wickstead B."/>
            <person name="Alsmark U.C."/>
            <person name="Arrowsmith C."/>
            <person name="Atkin R.J."/>
            <person name="Barron A.J."/>
            <person name="Bringaud F."/>
            <person name="Brooks K."/>
            <person name="Carrington M."/>
            <person name="Cherevach I."/>
            <person name="Chillingworth T.J."/>
            <person name="Churcher C."/>
            <person name="Clark L.N."/>
            <person name="Corton C.H."/>
            <person name="Cronin A."/>
            <person name="Davies R.M."/>
            <person name="Doggett J."/>
            <person name="Djikeng A."/>
            <person name="Feldblyum T."/>
            <person name="Field M.C."/>
            <person name="Fraser A."/>
            <person name="Goodhead I."/>
            <person name="Hance Z."/>
            <person name="Harper D."/>
            <person name="Harris B.R."/>
            <person name="Hauser H."/>
            <person name="Hostetler J."/>
            <person name="Ivens A."/>
            <person name="Jagels K."/>
            <person name="Johnson D."/>
            <person name="Johnson J."/>
            <person name="Jones K."/>
            <person name="Kerhornou A.X."/>
            <person name="Koo H."/>
            <person name="Larke N."/>
            <person name="Landfear S."/>
            <person name="Larkin C."/>
            <person name="Leech V."/>
            <person name="Line A."/>
            <person name="Lord A."/>
            <person name="Macleod A."/>
            <person name="Mooney P.J."/>
            <person name="Moule S."/>
            <person name="Martin D.M."/>
            <person name="Morgan G.W."/>
            <person name="Mungall K."/>
            <person name="Norbertczak H."/>
            <person name="Ormond D."/>
            <person name="Pai G."/>
            <person name="Peacock C.S."/>
            <person name="Peterson J."/>
            <person name="Quail M.A."/>
            <person name="Rabbinowitsch E."/>
            <person name="Rajandream M.A."/>
            <person name="Reitter C."/>
            <person name="Salzberg S.L."/>
            <person name="Sanders M."/>
            <person name="Schobel S."/>
            <person name="Sharp S."/>
            <person name="Simmonds M."/>
            <person name="Simpson A.J."/>
            <person name="Tallon L."/>
            <person name="Turner C.M."/>
            <person name="Tait A."/>
            <person name="Tivey A.R."/>
            <person name="Van Aken S."/>
            <person name="Walker D."/>
            <person name="Wanless D."/>
            <person name="Wang S."/>
            <person name="White B."/>
            <person name="White O."/>
            <person name="Whitehead S."/>
            <person name="Woodward J."/>
            <person name="Wortman J."/>
            <person name="Adams M.D."/>
            <person name="Embley T.M."/>
            <person name="Gull K."/>
            <person name="Ullu E."/>
            <person name="Barry J.D."/>
            <person name="Fairlamb A.H."/>
            <person name="Opperdoes F."/>
            <person name="Barrell B.G."/>
            <person name="Donelson J.E."/>
            <person name="Hall N."/>
            <person name="Fraser C.M."/>
            <person name="Melville S.E."/>
            <person name="El-Sayed N.M."/>
        </authorList>
    </citation>
    <scope>NUCLEOTIDE SEQUENCE [LARGE SCALE GENOMIC DNA]</scope>
    <source>
        <strain evidence="9 10">927/4 GUTat10.1</strain>
    </source>
</reference>
<evidence type="ECO:0000256" key="6">
    <source>
        <dbReference type="SAM" id="MobiDB-lite"/>
    </source>
</evidence>
<dbReference type="EMBL" id="CP000071">
    <property type="protein sequence ID" value="AAZ13067.1"/>
    <property type="molecule type" value="Genomic_DNA"/>
</dbReference>
<dbReference type="InterPro" id="IPR027417">
    <property type="entry name" value="P-loop_NTPase"/>
</dbReference>